<evidence type="ECO:0000256" key="6">
    <source>
        <dbReference type="ARBA" id="ARBA00022990"/>
    </source>
</evidence>
<evidence type="ECO:0000256" key="11">
    <source>
        <dbReference type="ARBA" id="ARBA00077502"/>
    </source>
</evidence>
<dbReference type="SUPFAM" id="SSF54495">
    <property type="entry name" value="UBC-like"/>
    <property type="match status" value="1"/>
</dbReference>
<sequence length="193" mass="22305">MSKANKRRETDVMKLMMSDYEVHLTDETRTSDLDVKFHGPKDTPYEGGSWKIHVTLPKDYPFKSPSIGFVNRIYHPNVDETYDHDYLPPTYLHRLIVLVSLTTRSGSVCLDVINQTWSPMFELVNIFDMFIPQLLRYPNPSDPLNGEAASLLMKDAESYNRKVKEYVRNYASQPIEMGNEEDDSDVSDMSDIE</sequence>
<accession>A0A081ARD3</accession>
<keyword evidence="5" id="KW-0832">Ubl conjugation</keyword>
<evidence type="ECO:0000256" key="4">
    <source>
        <dbReference type="ARBA" id="ARBA00022840"/>
    </source>
</evidence>
<dbReference type="OrthoDB" id="269518at2759"/>
<proteinExistence type="predicted"/>
<reference evidence="16 17" key="1">
    <citation type="submission" date="2013-11" db="EMBL/GenBank/DDBJ databases">
        <title>The Genome Sequence of Phytophthora parasitica P1976.</title>
        <authorList>
            <consortium name="The Broad Institute Genomics Platform"/>
            <person name="Russ C."/>
            <person name="Tyler B."/>
            <person name="Panabieres F."/>
            <person name="Shan W."/>
            <person name="Tripathy S."/>
            <person name="Grunwald N."/>
            <person name="Machado M."/>
            <person name="Johnson C.S."/>
            <person name="Walker B."/>
            <person name="Young S."/>
            <person name="Zeng Q."/>
            <person name="Gargeya S."/>
            <person name="Fitzgerald M."/>
            <person name="Haas B."/>
            <person name="Abouelleil A."/>
            <person name="Allen A.W."/>
            <person name="Alvarado L."/>
            <person name="Arachchi H.M."/>
            <person name="Berlin A.M."/>
            <person name="Chapman S.B."/>
            <person name="Gainer-Dewar J."/>
            <person name="Goldberg J."/>
            <person name="Griggs A."/>
            <person name="Gujja S."/>
            <person name="Hansen M."/>
            <person name="Howarth C."/>
            <person name="Imamovic A."/>
            <person name="Ireland A."/>
            <person name="Larimer J."/>
            <person name="McCowan C."/>
            <person name="Murphy C."/>
            <person name="Pearson M."/>
            <person name="Poon T.W."/>
            <person name="Priest M."/>
            <person name="Roberts A."/>
            <person name="Saif S."/>
            <person name="Shea T."/>
            <person name="Sisk P."/>
            <person name="Sykes S."/>
            <person name="Wortman J."/>
            <person name="Nusbaum C."/>
            <person name="Birren B."/>
        </authorList>
    </citation>
    <scope>NUCLEOTIDE SEQUENCE [LARGE SCALE GENOMIC DNA]</scope>
    <source>
        <strain evidence="16 17">P1976</strain>
    </source>
</reference>
<keyword evidence="6" id="KW-0007">Acetylation</keyword>
<evidence type="ECO:0000256" key="5">
    <source>
        <dbReference type="ARBA" id="ARBA00022843"/>
    </source>
</evidence>
<dbReference type="PROSITE" id="PS50127">
    <property type="entry name" value="UBC_2"/>
    <property type="match status" value="1"/>
</dbReference>
<dbReference type="InterPro" id="IPR000608">
    <property type="entry name" value="UBC"/>
</dbReference>
<protein>
    <recommendedName>
        <fullName evidence="9">Ubiquitin-conjugating enzyme E2 H</fullName>
    </recommendedName>
    <alternativeName>
        <fullName evidence="12">(E3-independent) E2 ubiquitin-conjugating enzyme H</fullName>
    </alternativeName>
    <alternativeName>
        <fullName evidence="10">E2 ubiquitin-conjugating enzyme H</fullName>
    </alternativeName>
    <alternativeName>
        <fullName evidence="13">Ubiquitin carrier protein H</fullName>
    </alternativeName>
    <alternativeName>
        <fullName evidence="11">Ubiquitin-protein ligase H</fullName>
    </alternativeName>
</protein>
<dbReference type="GO" id="GO:0004842">
    <property type="term" value="F:ubiquitin-protein transferase activity"/>
    <property type="evidence" value="ECO:0007669"/>
    <property type="project" value="UniProtKB-ARBA"/>
</dbReference>
<evidence type="ECO:0000256" key="8">
    <source>
        <dbReference type="ARBA" id="ARBA00063081"/>
    </source>
</evidence>
<evidence type="ECO:0000256" key="9">
    <source>
        <dbReference type="ARBA" id="ARBA00072436"/>
    </source>
</evidence>
<keyword evidence="3" id="KW-0833">Ubl conjugation pathway</keyword>
<evidence type="ECO:0000313" key="17">
    <source>
        <dbReference type="Proteomes" id="UP000028582"/>
    </source>
</evidence>
<dbReference type="Pfam" id="PF00179">
    <property type="entry name" value="UQ_con"/>
    <property type="match status" value="2"/>
</dbReference>
<comment type="function">
    <text evidence="7">Accepts ubiquitin from the E1 complex and catalyzes its covalent attachment to other proteins. E2 ubiquitin conjugating enzyme that transfers ubiquitin to MAEA, a core component of the CTLH E3 ubiquitin-protein ligase complex. In vitro catalyzes 'Lys-11'- and 'Lys-48'-linked polyubiquitination. Capable, in vitro, to ubiquitinate histone H2A.</text>
</comment>
<dbReference type="Gene3D" id="3.10.110.10">
    <property type="entry name" value="Ubiquitin Conjugating Enzyme"/>
    <property type="match status" value="1"/>
</dbReference>
<evidence type="ECO:0000256" key="7">
    <source>
        <dbReference type="ARBA" id="ARBA00060202"/>
    </source>
</evidence>
<dbReference type="PANTHER" id="PTHR24068">
    <property type="entry name" value="UBIQUITIN-CONJUGATING ENZYME E2"/>
    <property type="match status" value="1"/>
</dbReference>
<evidence type="ECO:0000256" key="14">
    <source>
        <dbReference type="SAM" id="MobiDB-lite"/>
    </source>
</evidence>
<dbReference type="FunFam" id="3.10.110.10:FF:000078">
    <property type="entry name" value="ubiquitin-conjugating enzyme E2 H isoform X2"/>
    <property type="match status" value="1"/>
</dbReference>
<dbReference type="InterPro" id="IPR016135">
    <property type="entry name" value="UBQ-conjugating_enzyme/RWD"/>
</dbReference>
<comment type="subunit">
    <text evidence="8">Interacts with MAEA and WDR26, components of the CTLH complex that contains GID4, RANBP9 and/or RANBP10, MKLN1, MAEA, RMND5A (or alternatively its paralog RMND5B), GID8, ARMC8, WDR26 and YPEL5.</text>
</comment>
<evidence type="ECO:0000256" key="1">
    <source>
        <dbReference type="ARBA" id="ARBA00022679"/>
    </source>
</evidence>
<keyword evidence="4" id="KW-0067">ATP-binding</keyword>
<keyword evidence="2" id="KW-0547">Nucleotide-binding</keyword>
<name>A0A081ARD3_PHYNI</name>
<feature type="domain" description="UBC core" evidence="15">
    <location>
        <begin position="3"/>
        <end position="172"/>
    </location>
</feature>
<gene>
    <name evidence="16" type="ORF">F444_04276</name>
</gene>
<evidence type="ECO:0000256" key="2">
    <source>
        <dbReference type="ARBA" id="ARBA00022741"/>
    </source>
</evidence>
<evidence type="ECO:0000256" key="12">
    <source>
        <dbReference type="ARBA" id="ARBA00078369"/>
    </source>
</evidence>
<organism evidence="16 17">
    <name type="scientific">Phytophthora nicotianae P1976</name>
    <dbReference type="NCBI Taxonomy" id="1317066"/>
    <lineage>
        <taxon>Eukaryota</taxon>
        <taxon>Sar</taxon>
        <taxon>Stramenopiles</taxon>
        <taxon>Oomycota</taxon>
        <taxon>Peronosporomycetes</taxon>
        <taxon>Peronosporales</taxon>
        <taxon>Peronosporaceae</taxon>
        <taxon>Phytophthora</taxon>
    </lineage>
</organism>
<feature type="region of interest" description="Disordered" evidence="14">
    <location>
        <begin position="172"/>
        <end position="193"/>
    </location>
</feature>
<evidence type="ECO:0000256" key="13">
    <source>
        <dbReference type="ARBA" id="ARBA00082119"/>
    </source>
</evidence>
<evidence type="ECO:0000256" key="3">
    <source>
        <dbReference type="ARBA" id="ARBA00022786"/>
    </source>
</evidence>
<keyword evidence="1" id="KW-0808">Transferase</keyword>
<feature type="compositionally biased region" description="Acidic residues" evidence="14">
    <location>
        <begin position="178"/>
        <end position="193"/>
    </location>
</feature>
<dbReference type="AlphaFoldDB" id="A0A081ARD3"/>
<dbReference type="GO" id="GO:0005524">
    <property type="term" value="F:ATP binding"/>
    <property type="evidence" value="ECO:0007669"/>
    <property type="project" value="UniProtKB-KW"/>
</dbReference>
<comment type="caution">
    <text evidence="16">The sequence shown here is derived from an EMBL/GenBank/DDBJ whole genome shotgun (WGS) entry which is preliminary data.</text>
</comment>
<evidence type="ECO:0000313" key="16">
    <source>
        <dbReference type="EMBL" id="ETO81444.1"/>
    </source>
</evidence>
<dbReference type="Proteomes" id="UP000028582">
    <property type="component" value="Unassembled WGS sequence"/>
</dbReference>
<dbReference type="SMART" id="SM00212">
    <property type="entry name" value="UBCc"/>
    <property type="match status" value="1"/>
</dbReference>
<dbReference type="CDD" id="cd23797">
    <property type="entry name" value="UBCc_UBE2H"/>
    <property type="match status" value="1"/>
</dbReference>
<evidence type="ECO:0000256" key="10">
    <source>
        <dbReference type="ARBA" id="ARBA00076312"/>
    </source>
</evidence>
<evidence type="ECO:0000259" key="15">
    <source>
        <dbReference type="PROSITE" id="PS50127"/>
    </source>
</evidence>
<dbReference type="EMBL" id="ANJA01000860">
    <property type="protein sequence ID" value="ETO81444.1"/>
    <property type="molecule type" value="Genomic_DNA"/>
</dbReference>